<name>A0A6A4Q1C4_LUPAL</name>
<evidence type="ECO:0000313" key="2">
    <source>
        <dbReference type="EMBL" id="KAE9607747.1"/>
    </source>
</evidence>
<feature type="chain" id="PRO_5025439061" evidence="1">
    <location>
        <begin position="34"/>
        <end position="153"/>
    </location>
</feature>
<proteinExistence type="predicted"/>
<dbReference type="EMBL" id="WOCE01000009">
    <property type="protein sequence ID" value="KAE9607747.1"/>
    <property type="molecule type" value="Genomic_DNA"/>
</dbReference>
<evidence type="ECO:0000313" key="3">
    <source>
        <dbReference type="Proteomes" id="UP000447434"/>
    </source>
</evidence>
<keyword evidence="1" id="KW-0732">Signal</keyword>
<feature type="signal peptide" evidence="1">
    <location>
        <begin position="1"/>
        <end position="33"/>
    </location>
</feature>
<organism evidence="2 3">
    <name type="scientific">Lupinus albus</name>
    <name type="common">White lupine</name>
    <name type="synonym">Lupinus termis</name>
    <dbReference type="NCBI Taxonomy" id="3870"/>
    <lineage>
        <taxon>Eukaryota</taxon>
        <taxon>Viridiplantae</taxon>
        <taxon>Streptophyta</taxon>
        <taxon>Embryophyta</taxon>
        <taxon>Tracheophyta</taxon>
        <taxon>Spermatophyta</taxon>
        <taxon>Magnoliopsida</taxon>
        <taxon>eudicotyledons</taxon>
        <taxon>Gunneridae</taxon>
        <taxon>Pentapetalae</taxon>
        <taxon>rosids</taxon>
        <taxon>fabids</taxon>
        <taxon>Fabales</taxon>
        <taxon>Fabaceae</taxon>
        <taxon>Papilionoideae</taxon>
        <taxon>50 kb inversion clade</taxon>
        <taxon>genistoids sensu lato</taxon>
        <taxon>core genistoids</taxon>
        <taxon>Genisteae</taxon>
        <taxon>Lupinus</taxon>
    </lineage>
</organism>
<comment type="caution">
    <text evidence="2">The sequence shown here is derived from an EMBL/GenBank/DDBJ whole genome shotgun (WGS) entry which is preliminary data.</text>
</comment>
<dbReference type="AlphaFoldDB" id="A0A6A4Q1C4"/>
<reference evidence="3" key="1">
    <citation type="journal article" date="2020" name="Nat. Commun.">
        <title>Genome sequence of the cluster root forming white lupin.</title>
        <authorList>
            <person name="Hufnagel B."/>
            <person name="Marques A."/>
            <person name="Soriano A."/>
            <person name="Marques L."/>
            <person name="Divol F."/>
            <person name="Doumas P."/>
            <person name="Sallet E."/>
            <person name="Mancinotti D."/>
            <person name="Carrere S."/>
            <person name="Marande W."/>
            <person name="Arribat S."/>
            <person name="Keller J."/>
            <person name="Huneau C."/>
            <person name="Blein T."/>
            <person name="Aime D."/>
            <person name="Laguerre M."/>
            <person name="Taylor J."/>
            <person name="Schubert V."/>
            <person name="Nelson M."/>
            <person name="Geu-Flores F."/>
            <person name="Crespi M."/>
            <person name="Gallardo-Guerrero K."/>
            <person name="Delaux P.-M."/>
            <person name="Salse J."/>
            <person name="Berges H."/>
            <person name="Guyot R."/>
            <person name="Gouzy J."/>
            <person name="Peret B."/>
        </authorList>
    </citation>
    <scope>NUCLEOTIDE SEQUENCE [LARGE SCALE GENOMIC DNA]</scope>
    <source>
        <strain evidence="3">cv. Amiga</strain>
    </source>
</reference>
<keyword evidence="3" id="KW-1185">Reference proteome</keyword>
<dbReference type="Proteomes" id="UP000447434">
    <property type="component" value="Chromosome 9"/>
</dbReference>
<accession>A0A6A4Q1C4</accession>
<sequence>MRHRDQFVVRIRLLHSLFLLFPHLRLFIPSTHSIPNSFRSLHKEMGIQSLNSHSFLHFSSEAAEKTKGENSLNSFLHLLFLAMVTTNKGEPLILRGQRQRHILVVKAFVDNCALGHGVFNLKSLSLCPYVSGTTNIHKAFLFGLLVFGGLWGP</sequence>
<evidence type="ECO:0000256" key="1">
    <source>
        <dbReference type="SAM" id="SignalP"/>
    </source>
</evidence>
<protein>
    <submittedName>
        <fullName evidence="2">Uncharacterized protein</fullName>
    </submittedName>
</protein>
<gene>
    <name evidence="2" type="ORF">Lalb_Chr09g0333431</name>
</gene>